<protein>
    <recommendedName>
        <fullName evidence="5">Lipoprotein</fullName>
    </recommendedName>
</protein>
<evidence type="ECO:0000256" key="1">
    <source>
        <dbReference type="SAM" id="MobiDB-lite"/>
    </source>
</evidence>
<dbReference type="EMBL" id="CP000555">
    <property type="protein sequence ID" value="ABM95990.1"/>
    <property type="molecule type" value="Genomic_DNA"/>
</dbReference>
<evidence type="ECO:0008006" key="5">
    <source>
        <dbReference type="Google" id="ProtNLM"/>
    </source>
</evidence>
<gene>
    <name evidence="3" type="ordered locus">Mpe_A3037</name>
</gene>
<name>A2SKA1_METPP</name>
<proteinExistence type="predicted"/>
<dbReference type="Proteomes" id="UP000000366">
    <property type="component" value="Chromosome"/>
</dbReference>
<sequence>MPVRVPALALSLAVALAGCASSRPAEPGGSAAAQGNATVSRITYFAAWVDPPVAAAAVPTAVPKPAPAAKAKPPASGKRDKRASASAPAARSEAPAAPAATVDAGPKAPPQPRYEYTVELDGGGTQTVVGQRDLGLRVNDRVLVQGDSLAALPN</sequence>
<keyword evidence="4" id="KW-1185">Reference proteome</keyword>
<dbReference type="PROSITE" id="PS51257">
    <property type="entry name" value="PROKAR_LIPOPROTEIN"/>
    <property type="match status" value="1"/>
</dbReference>
<feature type="compositionally biased region" description="Low complexity" evidence="1">
    <location>
        <begin position="60"/>
        <end position="75"/>
    </location>
</feature>
<evidence type="ECO:0000313" key="4">
    <source>
        <dbReference type="Proteomes" id="UP000000366"/>
    </source>
</evidence>
<feature type="compositionally biased region" description="Low complexity" evidence="1">
    <location>
        <begin position="84"/>
        <end position="100"/>
    </location>
</feature>
<dbReference type="HOGENOM" id="CLU_1702218_0_0_4"/>
<feature type="signal peptide" evidence="2">
    <location>
        <begin position="1"/>
        <end position="25"/>
    </location>
</feature>
<evidence type="ECO:0000313" key="3">
    <source>
        <dbReference type="EMBL" id="ABM95990.1"/>
    </source>
</evidence>
<feature type="chain" id="PRO_5002645546" description="Lipoprotein" evidence="2">
    <location>
        <begin position="26"/>
        <end position="154"/>
    </location>
</feature>
<dbReference type="AlphaFoldDB" id="A2SKA1"/>
<keyword evidence="2" id="KW-0732">Signal</keyword>
<reference evidence="3 4" key="1">
    <citation type="journal article" date="2007" name="J. Bacteriol.">
        <title>Whole-genome analysis of the methyl tert-butyl ether-degrading beta-proteobacterium Methylibium petroleiphilum PM1.</title>
        <authorList>
            <person name="Kane S.R."/>
            <person name="Chakicherla A.Y."/>
            <person name="Chain P.S.G."/>
            <person name="Schmidt R."/>
            <person name="Shin M.W."/>
            <person name="Legler T.C."/>
            <person name="Scow K.M."/>
            <person name="Larimer F.W."/>
            <person name="Lucas S.M."/>
            <person name="Richardson P.M."/>
            <person name="Hristova K.R."/>
        </authorList>
    </citation>
    <scope>NUCLEOTIDE SEQUENCE [LARGE SCALE GENOMIC DNA]</scope>
    <source>
        <strain evidence="4">ATCC BAA-1232 / LMG 22953 / PM1</strain>
    </source>
</reference>
<feature type="region of interest" description="Disordered" evidence="1">
    <location>
        <begin position="60"/>
        <end position="127"/>
    </location>
</feature>
<dbReference type="RefSeq" id="WP_011830613.1">
    <property type="nucleotide sequence ID" value="NC_008825.1"/>
</dbReference>
<organism evidence="3 4">
    <name type="scientific">Methylibium petroleiphilum (strain ATCC BAA-1232 / LMG 22953 / PM1)</name>
    <dbReference type="NCBI Taxonomy" id="420662"/>
    <lineage>
        <taxon>Bacteria</taxon>
        <taxon>Pseudomonadati</taxon>
        <taxon>Pseudomonadota</taxon>
        <taxon>Betaproteobacteria</taxon>
        <taxon>Burkholderiales</taxon>
        <taxon>Sphaerotilaceae</taxon>
        <taxon>Methylibium</taxon>
    </lineage>
</organism>
<accession>A2SKA1</accession>
<dbReference type="KEGG" id="mpt:Mpe_A3037"/>
<evidence type="ECO:0000256" key="2">
    <source>
        <dbReference type="SAM" id="SignalP"/>
    </source>
</evidence>